<dbReference type="Proteomes" id="UP000241444">
    <property type="component" value="Unassembled WGS sequence"/>
</dbReference>
<reference evidence="2" key="1">
    <citation type="submission" date="2017-11" db="EMBL/GenBank/DDBJ databases">
        <authorList>
            <person name="Kuznetsova I."/>
            <person name="Sazanova A."/>
            <person name="Chirak E."/>
            <person name="Safronova V."/>
            <person name="Willems A."/>
        </authorList>
    </citation>
    <scope>NUCLEOTIDE SEQUENCE [LARGE SCALE GENOMIC DNA]</scope>
    <source>
        <strain evidence="2">STM 196</strain>
    </source>
</reference>
<organism evidence="1 2">
    <name type="scientific">Phyllobacterium brassicacearum</name>
    <dbReference type="NCBI Taxonomy" id="314235"/>
    <lineage>
        <taxon>Bacteria</taxon>
        <taxon>Pseudomonadati</taxon>
        <taxon>Pseudomonadota</taxon>
        <taxon>Alphaproteobacteria</taxon>
        <taxon>Hyphomicrobiales</taxon>
        <taxon>Phyllobacteriaceae</taxon>
        <taxon>Phyllobacterium</taxon>
    </lineage>
</organism>
<keyword evidence="2" id="KW-1185">Reference proteome</keyword>
<evidence type="ECO:0000313" key="1">
    <source>
        <dbReference type="EMBL" id="PSH61694.1"/>
    </source>
</evidence>
<sequence length="84" mass="9400">MNDKRHPEIEVSPISGRFARSGIAVDVRIYRANPSGEDASWTLEIVSEEGMSRICGNTFPTDHDAFSLFYRLIEKEGIGALLEE</sequence>
<name>A0A2P7B5E9_9HYPH</name>
<accession>A0A2P7B5E9</accession>
<gene>
    <name evidence="1" type="ORF">CU102_26640</name>
</gene>
<dbReference type="AlphaFoldDB" id="A0A2P7B5E9"/>
<protein>
    <submittedName>
        <fullName evidence="1">Uncharacterized protein</fullName>
    </submittedName>
</protein>
<dbReference type="EMBL" id="PGGO01000035">
    <property type="protein sequence ID" value="PSH61694.1"/>
    <property type="molecule type" value="Genomic_DNA"/>
</dbReference>
<proteinExistence type="predicted"/>
<comment type="caution">
    <text evidence="1">The sequence shown here is derived from an EMBL/GenBank/DDBJ whole genome shotgun (WGS) entry which is preliminary data.</text>
</comment>
<evidence type="ECO:0000313" key="2">
    <source>
        <dbReference type="Proteomes" id="UP000241444"/>
    </source>
</evidence>